<proteinExistence type="predicted"/>
<reference evidence="1" key="1">
    <citation type="submission" date="2019-10" db="EMBL/GenBank/DDBJ databases">
        <title>Metagenomic sequencing of thiosulfate-disproportionating enrichment culture.</title>
        <authorList>
            <person name="Umezawa K."/>
            <person name="Kojima H."/>
            <person name="Fukui M."/>
        </authorList>
    </citation>
    <scope>NUCLEOTIDE SEQUENCE</scope>
    <source>
        <strain evidence="1">45J</strain>
    </source>
</reference>
<organism evidence="1">
    <name type="scientific">hot springs metagenome</name>
    <dbReference type="NCBI Taxonomy" id="433727"/>
    <lineage>
        <taxon>unclassified sequences</taxon>
        <taxon>metagenomes</taxon>
        <taxon>ecological metagenomes</taxon>
    </lineage>
</organism>
<dbReference type="EMBL" id="BLAB01000001">
    <property type="protein sequence ID" value="GER92429.1"/>
    <property type="molecule type" value="Genomic_DNA"/>
</dbReference>
<evidence type="ECO:0000313" key="1">
    <source>
        <dbReference type="EMBL" id="GER92429.1"/>
    </source>
</evidence>
<name>A0A5J4L2A7_9ZZZZ</name>
<gene>
    <name evidence="1" type="ORF">A45J_0145</name>
</gene>
<accession>A0A5J4L2A7</accession>
<protein>
    <submittedName>
        <fullName evidence="1">Uncharacterized protein</fullName>
    </submittedName>
</protein>
<dbReference type="AlphaFoldDB" id="A0A5J4L2A7"/>
<sequence length="94" mass="11047">MAKRFIDILRLLARDLIEKGYDADDALKKIGVFDIDFLMVKEELMTMELSRYIDDAELDTIKALLSYILMKETEMDIEDIYAFVFGKGRQITWN</sequence>
<comment type="caution">
    <text evidence="1">The sequence shown here is derived from an EMBL/GenBank/DDBJ whole genome shotgun (WGS) entry which is preliminary data.</text>
</comment>